<name>A0A1B6GR66_9HEMI</name>
<comment type="similarity">
    <text evidence="2">Belongs to the GILT family.</text>
</comment>
<evidence type="ECO:0000256" key="5">
    <source>
        <dbReference type="ARBA" id="ARBA00023180"/>
    </source>
</evidence>
<dbReference type="GO" id="GO:0016671">
    <property type="term" value="F:oxidoreductase activity, acting on a sulfur group of donors, disulfide as acceptor"/>
    <property type="evidence" value="ECO:0007669"/>
    <property type="project" value="InterPro"/>
</dbReference>
<evidence type="ECO:0000256" key="3">
    <source>
        <dbReference type="ARBA" id="ARBA00022525"/>
    </source>
</evidence>
<proteinExistence type="inferred from homology"/>
<gene>
    <name evidence="7" type="ORF">g.23376</name>
</gene>
<dbReference type="Pfam" id="PF03227">
    <property type="entry name" value="GILT"/>
    <property type="match status" value="1"/>
</dbReference>
<keyword evidence="3" id="KW-0964">Secreted</keyword>
<dbReference type="PANTHER" id="PTHR13234:SF8">
    <property type="entry name" value="GAMMA-INTERFERON-INDUCIBLE LYSOSOMAL THIOL REDUCTASE"/>
    <property type="match status" value="1"/>
</dbReference>
<dbReference type="InterPro" id="IPR004911">
    <property type="entry name" value="Interferon-induced_GILT"/>
</dbReference>
<dbReference type="GO" id="GO:0005576">
    <property type="term" value="C:extracellular region"/>
    <property type="evidence" value="ECO:0007669"/>
    <property type="project" value="UniProtKB-SubCell"/>
</dbReference>
<dbReference type="EMBL" id="GECZ01004926">
    <property type="protein sequence ID" value="JAS64843.1"/>
    <property type="molecule type" value="Transcribed_RNA"/>
</dbReference>
<sequence>MLPVVFLCLYLLSPVFSALEEKPLTLTLYYESYCGDCILFIENQLSVAWQLFQDNIWLDMVPFGKAKKINLRDPGSKYSCQHGPKECLGNKLHACAILQACGESGTLKCAPEQLSHVIDYILCAEKIPNQHKATLQCAKSQSLDPEAIIQCATSHQGDQLHSHYGNRTNSFTHGELIKFVPTVAFDGEQDIFAVYDLVSEICKFRPGLCTTAAVQTHLKKRDKKN</sequence>
<evidence type="ECO:0008006" key="8">
    <source>
        <dbReference type="Google" id="ProtNLM"/>
    </source>
</evidence>
<dbReference type="InterPro" id="IPR036249">
    <property type="entry name" value="Thioredoxin-like_sf"/>
</dbReference>
<accession>A0A1B6GR66</accession>
<keyword evidence="4 6" id="KW-0732">Signal</keyword>
<reference evidence="7" key="1">
    <citation type="submission" date="2015-11" db="EMBL/GenBank/DDBJ databases">
        <title>De novo transcriptome assembly of four potential Pierce s Disease insect vectors from Arizona vineyards.</title>
        <authorList>
            <person name="Tassone E.E."/>
        </authorList>
    </citation>
    <scope>NUCLEOTIDE SEQUENCE</scope>
</reference>
<dbReference type="SUPFAM" id="SSF52833">
    <property type="entry name" value="Thioredoxin-like"/>
    <property type="match status" value="1"/>
</dbReference>
<feature type="signal peptide" evidence="6">
    <location>
        <begin position="1"/>
        <end position="17"/>
    </location>
</feature>
<evidence type="ECO:0000256" key="4">
    <source>
        <dbReference type="ARBA" id="ARBA00022729"/>
    </source>
</evidence>
<evidence type="ECO:0000256" key="6">
    <source>
        <dbReference type="SAM" id="SignalP"/>
    </source>
</evidence>
<feature type="chain" id="PRO_5008583756" description="Saposin A-type domain-containing protein" evidence="6">
    <location>
        <begin position="18"/>
        <end position="225"/>
    </location>
</feature>
<dbReference type="AlphaFoldDB" id="A0A1B6GR66"/>
<protein>
    <recommendedName>
        <fullName evidence="8">Saposin A-type domain-containing protein</fullName>
    </recommendedName>
</protein>
<comment type="subcellular location">
    <subcellularLocation>
        <location evidence="1">Secreted</location>
    </subcellularLocation>
</comment>
<keyword evidence="5" id="KW-0325">Glycoprotein</keyword>
<evidence type="ECO:0000256" key="1">
    <source>
        <dbReference type="ARBA" id="ARBA00004613"/>
    </source>
</evidence>
<dbReference type="PANTHER" id="PTHR13234">
    <property type="entry name" value="GAMMA-INTERFERON INDUCIBLE LYSOSOMAL THIOL REDUCTASE GILT"/>
    <property type="match status" value="1"/>
</dbReference>
<evidence type="ECO:0000256" key="2">
    <source>
        <dbReference type="ARBA" id="ARBA00005679"/>
    </source>
</evidence>
<organism evidence="7">
    <name type="scientific">Cuerna arida</name>
    <dbReference type="NCBI Taxonomy" id="1464854"/>
    <lineage>
        <taxon>Eukaryota</taxon>
        <taxon>Metazoa</taxon>
        <taxon>Ecdysozoa</taxon>
        <taxon>Arthropoda</taxon>
        <taxon>Hexapoda</taxon>
        <taxon>Insecta</taxon>
        <taxon>Pterygota</taxon>
        <taxon>Neoptera</taxon>
        <taxon>Paraneoptera</taxon>
        <taxon>Hemiptera</taxon>
        <taxon>Auchenorrhyncha</taxon>
        <taxon>Membracoidea</taxon>
        <taxon>Cicadellidae</taxon>
        <taxon>Cicadellinae</taxon>
        <taxon>Proconiini</taxon>
        <taxon>Cuerna</taxon>
    </lineage>
</organism>
<evidence type="ECO:0000313" key="7">
    <source>
        <dbReference type="EMBL" id="JAS64843.1"/>
    </source>
</evidence>